<comment type="caution">
    <text evidence="1">The sequence shown here is derived from an EMBL/GenBank/DDBJ whole genome shotgun (WGS) entry which is preliminary data.</text>
</comment>
<dbReference type="EMBL" id="VSSQ01001893">
    <property type="protein sequence ID" value="MPM11885.1"/>
    <property type="molecule type" value="Genomic_DNA"/>
</dbReference>
<protein>
    <recommendedName>
        <fullName evidence="2">Flavodoxin-like domain-containing protein</fullName>
    </recommendedName>
</protein>
<sequence>MKIGIIVYSQTNNTLSVAEQLKDALVQNGAEVEISRVLVEGGDPKSNTPLKLVGAPDPNGYDALVFASPVQAFSLAQAMVLYLKQLPRFEAKKVFFFTTQHLKKPWLGANHAIRQAKALIDVKGNPVSETGVVHWSSEQREEQIEVLVKKLTAALTADVTQ</sequence>
<name>A0A644X6V8_9ZZZZ</name>
<reference evidence="1" key="1">
    <citation type="submission" date="2019-08" db="EMBL/GenBank/DDBJ databases">
        <authorList>
            <person name="Kucharzyk K."/>
            <person name="Murdoch R.W."/>
            <person name="Higgins S."/>
            <person name="Loffler F."/>
        </authorList>
    </citation>
    <scope>NUCLEOTIDE SEQUENCE</scope>
</reference>
<gene>
    <name evidence="1" type="ORF">SDC9_58236</name>
</gene>
<evidence type="ECO:0000313" key="1">
    <source>
        <dbReference type="EMBL" id="MPM11885.1"/>
    </source>
</evidence>
<proteinExistence type="predicted"/>
<dbReference type="Gene3D" id="3.40.50.360">
    <property type="match status" value="1"/>
</dbReference>
<accession>A0A644X6V8</accession>
<dbReference type="InterPro" id="IPR029039">
    <property type="entry name" value="Flavoprotein-like_sf"/>
</dbReference>
<organism evidence="1">
    <name type="scientific">bioreactor metagenome</name>
    <dbReference type="NCBI Taxonomy" id="1076179"/>
    <lineage>
        <taxon>unclassified sequences</taxon>
        <taxon>metagenomes</taxon>
        <taxon>ecological metagenomes</taxon>
    </lineage>
</organism>
<dbReference type="SUPFAM" id="SSF52218">
    <property type="entry name" value="Flavoproteins"/>
    <property type="match status" value="1"/>
</dbReference>
<evidence type="ECO:0008006" key="2">
    <source>
        <dbReference type="Google" id="ProtNLM"/>
    </source>
</evidence>
<dbReference type="AlphaFoldDB" id="A0A644X6V8"/>